<organism evidence="1 2">
    <name type="scientific">Actinomadura meyerae</name>
    <dbReference type="NCBI Taxonomy" id="240840"/>
    <lineage>
        <taxon>Bacteria</taxon>
        <taxon>Bacillati</taxon>
        <taxon>Actinomycetota</taxon>
        <taxon>Actinomycetes</taxon>
        <taxon>Streptosporangiales</taxon>
        <taxon>Thermomonosporaceae</taxon>
        <taxon>Actinomadura</taxon>
    </lineage>
</organism>
<evidence type="ECO:0000313" key="1">
    <source>
        <dbReference type="EMBL" id="SNT56625.1"/>
    </source>
</evidence>
<proteinExistence type="predicted"/>
<sequence length="65" mass="7097">MDPLITGLAAGAAALADRVLERRARRQQRDQIMATIADLPPGSQVGEWDGSGGWWITLPQQVLDR</sequence>
<protein>
    <submittedName>
        <fullName evidence="1">Uncharacterized protein</fullName>
    </submittedName>
</protein>
<reference evidence="1 2" key="1">
    <citation type="submission" date="2017-06" db="EMBL/GenBank/DDBJ databases">
        <authorList>
            <person name="Kim H.J."/>
            <person name="Triplett B.A."/>
        </authorList>
    </citation>
    <scope>NUCLEOTIDE SEQUENCE [LARGE SCALE GENOMIC DNA]</scope>
    <source>
        <strain evidence="1 2">DSM 44715</strain>
    </source>
</reference>
<dbReference type="AlphaFoldDB" id="A0A239NP51"/>
<accession>A0A239NP51</accession>
<keyword evidence="2" id="KW-1185">Reference proteome</keyword>
<dbReference type="Proteomes" id="UP000198318">
    <property type="component" value="Unassembled WGS sequence"/>
</dbReference>
<dbReference type="EMBL" id="FZOR01000045">
    <property type="protein sequence ID" value="SNT56625.1"/>
    <property type="molecule type" value="Genomic_DNA"/>
</dbReference>
<evidence type="ECO:0000313" key="2">
    <source>
        <dbReference type="Proteomes" id="UP000198318"/>
    </source>
</evidence>
<gene>
    <name evidence="1" type="ORF">SAMN05443665_104560</name>
</gene>
<dbReference type="RefSeq" id="WP_089330102.1">
    <property type="nucleotide sequence ID" value="NZ_FZOR01000045.1"/>
</dbReference>
<name>A0A239NP51_9ACTN</name>